<feature type="transmembrane region" description="Helical" evidence="1">
    <location>
        <begin position="144"/>
        <end position="164"/>
    </location>
</feature>
<reference evidence="2 3" key="1">
    <citation type="submission" date="2019-10" db="EMBL/GenBank/DDBJ databases">
        <authorList>
            <person name="Karimi E."/>
        </authorList>
    </citation>
    <scope>NUCLEOTIDE SEQUENCE [LARGE SCALE GENOMIC DNA]</scope>
    <source>
        <strain evidence="2">Acinetobacter sp. 8BE</strain>
    </source>
</reference>
<feature type="transmembrane region" description="Helical" evidence="1">
    <location>
        <begin position="84"/>
        <end position="104"/>
    </location>
</feature>
<sequence length="395" mass="45819">MHYLQDPKTIIQELQQQGYARIQVIEWTEQTRDSLAKMLLQAGVQDYQFHKIKNEPHDYLVVLKGNTSKLPYQLEKDYPSRTSFLKVLPLILAVGLIAVTVLFSSYSQDLMSFVIVLMIPAILGALFEYFMIRKQPNPIFLSKLFKIQPLVLVIVIVFCVIVLREGIICLIMLLPILLIGLLLGAGLMRLICHYLWKPSAKIYSFALLPLILWLLLPDFSRTEYGQTQRSVVIHAPAQHVFQAINQIGKIQPEEVKDSFIFSMGFPKPVFGMTEQHEGELIRTIQWERGIKFEEKVTASHAPYLLSWKYQFAPDSFPKGSLDDHLEMGGKYFDLLKTDYQLQQIDAHTTKLILSIDYRLSTEYNWYSRLWVNYVLNEFSDVVMQIHKQRLEKDLS</sequence>
<dbReference type="EMBL" id="CABWKZ010000024">
    <property type="protein sequence ID" value="VXA56881.1"/>
    <property type="molecule type" value="Genomic_DNA"/>
</dbReference>
<feature type="transmembrane region" description="Helical" evidence="1">
    <location>
        <begin position="110"/>
        <end position="132"/>
    </location>
</feature>
<feature type="transmembrane region" description="Helical" evidence="1">
    <location>
        <begin position="170"/>
        <end position="190"/>
    </location>
</feature>
<keyword evidence="1" id="KW-1133">Transmembrane helix</keyword>
<gene>
    <name evidence="2" type="ORF">ACI8B_300013</name>
</gene>
<evidence type="ECO:0000256" key="1">
    <source>
        <dbReference type="SAM" id="Phobius"/>
    </source>
</evidence>
<dbReference type="AlphaFoldDB" id="A0A653K7M2"/>
<protein>
    <recommendedName>
        <fullName evidence="4">SRPBCC family protein</fullName>
    </recommendedName>
</protein>
<evidence type="ECO:0000313" key="3">
    <source>
        <dbReference type="Proteomes" id="UP000430404"/>
    </source>
</evidence>
<evidence type="ECO:0000313" key="2">
    <source>
        <dbReference type="EMBL" id="VXA56881.1"/>
    </source>
</evidence>
<dbReference type="SUPFAM" id="SSF55961">
    <property type="entry name" value="Bet v1-like"/>
    <property type="match status" value="1"/>
</dbReference>
<feature type="transmembrane region" description="Helical" evidence="1">
    <location>
        <begin position="202"/>
        <end position="220"/>
    </location>
</feature>
<evidence type="ECO:0008006" key="4">
    <source>
        <dbReference type="Google" id="ProtNLM"/>
    </source>
</evidence>
<name>A0A653K7M2_9GAMM</name>
<proteinExistence type="predicted"/>
<organism evidence="2 3">
    <name type="scientific">Acinetobacter proteolyticus</name>
    <dbReference type="NCBI Taxonomy" id="1776741"/>
    <lineage>
        <taxon>Bacteria</taxon>
        <taxon>Pseudomonadati</taxon>
        <taxon>Pseudomonadota</taxon>
        <taxon>Gammaproteobacteria</taxon>
        <taxon>Moraxellales</taxon>
        <taxon>Moraxellaceae</taxon>
        <taxon>Acinetobacter</taxon>
    </lineage>
</organism>
<keyword evidence="1" id="KW-0812">Transmembrane</keyword>
<accession>A0A653K7M2</accession>
<keyword evidence="1" id="KW-0472">Membrane</keyword>
<dbReference type="Proteomes" id="UP000430404">
    <property type="component" value="Unassembled WGS sequence"/>
</dbReference>
<dbReference type="RefSeq" id="WP_159725507.1">
    <property type="nucleotide sequence ID" value="NZ_CP158965.1"/>
</dbReference>